<evidence type="ECO:0000313" key="2">
    <source>
        <dbReference type="EMBL" id="MCW1915575.1"/>
    </source>
</evidence>
<dbReference type="InterPro" id="IPR036761">
    <property type="entry name" value="TTHA0802/YceI-like_sf"/>
</dbReference>
<name>A0ABT3G8Q0_9BACT</name>
<dbReference type="Gene3D" id="2.40.128.110">
    <property type="entry name" value="Lipid/polyisoprenoid-binding, YceI-like"/>
    <property type="match status" value="1"/>
</dbReference>
<dbReference type="SUPFAM" id="SSF101874">
    <property type="entry name" value="YceI-like"/>
    <property type="match status" value="1"/>
</dbReference>
<dbReference type="Pfam" id="PF04264">
    <property type="entry name" value="YceI"/>
    <property type="match status" value="1"/>
</dbReference>
<reference evidence="2" key="1">
    <citation type="submission" date="2022-10" db="EMBL/GenBank/DDBJ databases">
        <title>Luteolibacter sp. GHJ8, whole genome shotgun sequencing project.</title>
        <authorList>
            <person name="Zhao G."/>
            <person name="Shen L."/>
        </authorList>
    </citation>
    <scope>NUCLEOTIDE SEQUENCE</scope>
    <source>
        <strain evidence="2">GHJ8</strain>
    </source>
</reference>
<dbReference type="Gene3D" id="3.40.250.10">
    <property type="entry name" value="Rhodanese-like domain"/>
    <property type="match status" value="1"/>
</dbReference>
<feature type="domain" description="Rhodanese" evidence="1">
    <location>
        <begin position="20"/>
        <end position="114"/>
    </location>
</feature>
<protein>
    <submittedName>
        <fullName evidence="2">YceI family protein</fullName>
    </submittedName>
</protein>
<evidence type="ECO:0000259" key="1">
    <source>
        <dbReference type="PROSITE" id="PS50206"/>
    </source>
</evidence>
<dbReference type="SMART" id="SM00867">
    <property type="entry name" value="YceI"/>
    <property type="match status" value="1"/>
</dbReference>
<dbReference type="SMART" id="SM00450">
    <property type="entry name" value="RHOD"/>
    <property type="match status" value="1"/>
</dbReference>
<accession>A0ABT3G8Q0</accession>
<proteinExistence type="predicted"/>
<dbReference type="InterPro" id="IPR036873">
    <property type="entry name" value="Rhodanese-like_dom_sf"/>
</dbReference>
<gene>
    <name evidence="2" type="ORF">OJ996_18460</name>
</gene>
<sequence>MSGPLFLVVDARELSDRLSSTAPPVLVDVRLDTDCECSRIPGAVNNCVFEVAFLDRMAEIAPDRARPVCVYGADDGSLESRMAAEKLSRAGWSDVLDFREGLSGWRAAGYEVEERSAQAAHPPIPSGSHALDLNESRVLWTGRNLLNRHDGSIPIKSGELKIEAGRLVGGEFTLDMRGITCTDLNGDKLHDVLIDHLHSDDFFDVEFYPEARFVITQASPQNGASPGSPNLKVAGELTLKGITQPVEFAACAGVTSEGKLAAQASFSIDRTRWNVFYGSGKFFRNLGGHLVNDLIDLNLRIVAE</sequence>
<organism evidence="2 3">
    <name type="scientific">Luteolibacter rhizosphaerae</name>
    <dbReference type="NCBI Taxonomy" id="2989719"/>
    <lineage>
        <taxon>Bacteria</taxon>
        <taxon>Pseudomonadati</taxon>
        <taxon>Verrucomicrobiota</taxon>
        <taxon>Verrucomicrobiia</taxon>
        <taxon>Verrucomicrobiales</taxon>
        <taxon>Verrucomicrobiaceae</taxon>
        <taxon>Luteolibacter</taxon>
    </lineage>
</organism>
<dbReference type="RefSeq" id="WP_264515128.1">
    <property type="nucleotide sequence ID" value="NZ_JAPDDR010000010.1"/>
</dbReference>
<dbReference type="Proteomes" id="UP001165653">
    <property type="component" value="Unassembled WGS sequence"/>
</dbReference>
<dbReference type="InterPro" id="IPR007372">
    <property type="entry name" value="Lipid/polyisoprenoid-bd_YceI"/>
</dbReference>
<dbReference type="PANTHER" id="PTHR34406">
    <property type="entry name" value="PROTEIN YCEI"/>
    <property type="match status" value="1"/>
</dbReference>
<keyword evidence="3" id="KW-1185">Reference proteome</keyword>
<dbReference type="Pfam" id="PF00581">
    <property type="entry name" value="Rhodanese"/>
    <property type="match status" value="1"/>
</dbReference>
<dbReference type="PANTHER" id="PTHR34406:SF1">
    <property type="entry name" value="PROTEIN YCEI"/>
    <property type="match status" value="1"/>
</dbReference>
<comment type="caution">
    <text evidence="2">The sequence shown here is derived from an EMBL/GenBank/DDBJ whole genome shotgun (WGS) entry which is preliminary data.</text>
</comment>
<dbReference type="InterPro" id="IPR001763">
    <property type="entry name" value="Rhodanese-like_dom"/>
</dbReference>
<evidence type="ECO:0000313" key="3">
    <source>
        <dbReference type="Proteomes" id="UP001165653"/>
    </source>
</evidence>
<dbReference type="EMBL" id="JAPDDR010000010">
    <property type="protein sequence ID" value="MCW1915575.1"/>
    <property type="molecule type" value="Genomic_DNA"/>
</dbReference>
<dbReference type="PROSITE" id="PS50206">
    <property type="entry name" value="RHODANESE_3"/>
    <property type="match status" value="1"/>
</dbReference>
<dbReference type="SUPFAM" id="SSF52821">
    <property type="entry name" value="Rhodanese/Cell cycle control phosphatase"/>
    <property type="match status" value="1"/>
</dbReference>